<keyword evidence="1" id="KW-0812">Transmembrane</keyword>
<dbReference type="EMBL" id="JACOQH010000004">
    <property type="protein sequence ID" value="MBC5753709.1"/>
    <property type="molecule type" value="Genomic_DNA"/>
</dbReference>
<reference evidence="2 3" key="1">
    <citation type="submission" date="2020-08" db="EMBL/GenBank/DDBJ databases">
        <title>Genome public.</title>
        <authorList>
            <person name="Liu C."/>
            <person name="Sun Q."/>
        </authorList>
    </citation>
    <scope>NUCLEOTIDE SEQUENCE [LARGE SCALE GENOMIC DNA]</scope>
    <source>
        <strain evidence="2 3">BX0805</strain>
    </source>
</reference>
<feature type="transmembrane region" description="Helical" evidence="1">
    <location>
        <begin position="54"/>
        <end position="74"/>
    </location>
</feature>
<organism evidence="2 3">
    <name type="scientific">Roseburia yibonii</name>
    <dbReference type="NCBI Taxonomy" id="2763063"/>
    <lineage>
        <taxon>Bacteria</taxon>
        <taxon>Bacillati</taxon>
        <taxon>Bacillota</taxon>
        <taxon>Clostridia</taxon>
        <taxon>Lachnospirales</taxon>
        <taxon>Lachnospiraceae</taxon>
        <taxon>Roseburia</taxon>
    </lineage>
</organism>
<accession>A0ABR7IAA7</accession>
<dbReference type="RefSeq" id="WP_022515036.1">
    <property type="nucleotide sequence ID" value="NZ_JACOQH010000004.1"/>
</dbReference>
<feature type="transmembrane region" description="Helical" evidence="1">
    <location>
        <begin position="108"/>
        <end position="134"/>
    </location>
</feature>
<feature type="transmembrane region" description="Helical" evidence="1">
    <location>
        <begin position="83"/>
        <end position="102"/>
    </location>
</feature>
<feature type="transmembrane region" description="Helical" evidence="1">
    <location>
        <begin position="155"/>
        <end position="174"/>
    </location>
</feature>
<gene>
    <name evidence="2" type="ORF">H8Z76_06665</name>
</gene>
<evidence type="ECO:0000313" key="3">
    <source>
        <dbReference type="Proteomes" id="UP000621540"/>
    </source>
</evidence>
<keyword evidence="1" id="KW-0472">Membrane</keyword>
<proteinExistence type="predicted"/>
<name>A0ABR7IAA7_9FIRM</name>
<sequence>MTMARKAECVYLISFLAGIVLANTLGVEELRHYGILNEYFVKQLLYASINYDDLLFYVAENRGAVFFLLFLLGITRIGIPTHFVYLAWNGFSFGVAMVSVIVNFGIRGIPVLCALLFPHYLFYIPLYLILFGLSCYLGKREMKRQSASGGLPEKVLFLGGIVMTLGLFFIGIMTESYVNPRIMKKLVKIL</sequence>
<comment type="caution">
    <text evidence="2">The sequence shown here is derived from an EMBL/GenBank/DDBJ whole genome shotgun (WGS) entry which is preliminary data.</text>
</comment>
<evidence type="ECO:0000256" key="1">
    <source>
        <dbReference type="SAM" id="Phobius"/>
    </source>
</evidence>
<dbReference type="Proteomes" id="UP000621540">
    <property type="component" value="Unassembled WGS sequence"/>
</dbReference>
<protein>
    <submittedName>
        <fullName evidence="2">Stage II sporulation protein M</fullName>
    </submittedName>
</protein>
<evidence type="ECO:0000313" key="2">
    <source>
        <dbReference type="EMBL" id="MBC5753709.1"/>
    </source>
</evidence>
<dbReference type="Pfam" id="PF01944">
    <property type="entry name" value="SpoIIM"/>
    <property type="match status" value="1"/>
</dbReference>
<keyword evidence="3" id="KW-1185">Reference proteome</keyword>
<dbReference type="InterPro" id="IPR002798">
    <property type="entry name" value="SpoIIM-like"/>
</dbReference>
<keyword evidence="1" id="KW-1133">Transmembrane helix</keyword>